<evidence type="ECO:0000256" key="5">
    <source>
        <dbReference type="SAM" id="MobiDB-lite"/>
    </source>
</evidence>
<evidence type="ECO:0000313" key="8">
    <source>
        <dbReference type="Proteomes" id="UP000295252"/>
    </source>
</evidence>
<evidence type="ECO:0000313" key="7">
    <source>
        <dbReference type="EMBL" id="CDP11962.1"/>
    </source>
</evidence>
<proteinExistence type="inferred from homology"/>
<feature type="domain" description="Bifunctional inhibitor/plant lipid transfer protein/seed storage helical" evidence="6">
    <location>
        <begin position="32"/>
        <end position="117"/>
    </location>
</feature>
<keyword evidence="3 4" id="KW-0446">Lipid-binding</keyword>
<dbReference type="PhylomeDB" id="A0A068UUH7"/>
<dbReference type="OMA" id="ANSAPCC"/>
<dbReference type="GO" id="GO:0006869">
    <property type="term" value="P:lipid transport"/>
    <property type="evidence" value="ECO:0007669"/>
    <property type="project" value="InterPro"/>
</dbReference>
<dbReference type="OrthoDB" id="1876592at2759"/>
<dbReference type="Gene3D" id="1.10.110.10">
    <property type="entry name" value="Plant lipid-transfer and hydrophobic proteins"/>
    <property type="match status" value="1"/>
</dbReference>
<evidence type="ECO:0000259" key="6">
    <source>
        <dbReference type="SMART" id="SM00499"/>
    </source>
</evidence>
<sequence length="159" mass="17112">MVKMCTVPNSPTWAIVIVFLALIGTPAYSIFCANAVAKLFPCHTFLKGSGANSAPCCAGLKSLQELASSESSNRFICRCLKQAISTGLSDSMLENAKLLPQLCKINFPLVVDPAMNCNKFGMAYESLNWNSYYNIKETSPGRSPGMGHGTPPPGREKTN</sequence>
<dbReference type="AlphaFoldDB" id="A0A068UUH7"/>
<evidence type="ECO:0000256" key="2">
    <source>
        <dbReference type="ARBA" id="ARBA00022448"/>
    </source>
</evidence>
<keyword evidence="8" id="KW-1185">Reference proteome</keyword>
<dbReference type="InterPro" id="IPR036312">
    <property type="entry name" value="Bifun_inhib/LTP/seed_sf"/>
</dbReference>
<dbReference type="GO" id="GO:0008289">
    <property type="term" value="F:lipid binding"/>
    <property type="evidence" value="ECO:0007669"/>
    <property type="project" value="UniProtKB-KW"/>
</dbReference>
<accession>A0A068UUH7</accession>
<organism evidence="7 8">
    <name type="scientific">Coffea canephora</name>
    <name type="common">Robusta coffee</name>
    <dbReference type="NCBI Taxonomy" id="49390"/>
    <lineage>
        <taxon>Eukaryota</taxon>
        <taxon>Viridiplantae</taxon>
        <taxon>Streptophyta</taxon>
        <taxon>Embryophyta</taxon>
        <taxon>Tracheophyta</taxon>
        <taxon>Spermatophyta</taxon>
        <taxon>Magnoliopsida</taxon>
        <taxon>eudicotyledons</taxon>
        <taxon>Gunneridae</taxon>
        <taxon>Pentapetalae</taxon>
        <taxon>asterids</taxon>
        <taxon>lamiids</taxon>
        <taxon>Gentianales</taxon>
        <taxon>Rubiaceae</taxon>
        <taxon>Ixoroideae</taxon>
        <taxon>Gardenieae complex</taxon>
        <taxon>Bertiereae - Coffeeae clade</taxon>
        <taxon>Coffeeae</taxon>
        <taxon>Coffea</taxon>
    </lineage>
</organism>
<evidence type="ECO:0000256" key="4">
    <source>
        <dbReference type="RuleBase" id="RU000628"/>
    </source>
</evidence>
<protein>
    <recommendedName>
        <fullName evidence="4">Non-specific lipid-transfer protein</fullName>
    </recommendedName>
</protein>
<keyword evidence="2 4" id="KW-0813">Transport</keyword>
<reference evidence="8" key="1">
    <citation type="journal article" date="2014" name="Science">
        <title>The coffee genome provides insight into the convergent evolution of caffeine biosynthesis.</title>
        <authorList>
            <person name="Denoeud F."/>
            <person name="Carretero-Paulet L."/>
            <person name="Dereeper A."/>
            <person name="Droc G."/>
            <person name="Guyot R."/>
            <person name="Pietrella M."/>
            <person name="Zheng C."/>
            <person name="Alberti A."/>
            <person name="Anthony F."/>
            <person name="Aprea G."/>
            <person name="Aury J.M."/>
            <person name="Bento P."/>
            <person name="Bernard M."/>
            <person name="Bocs S."/>
            <person name="Campa C."/>
            <person name="Cenci A."/>
            <person name="Combes M.C."/>
            <person name="Crouzillat D."/>
            <person name="Da Silva C."/>
            <person name="Daddiego L."/>
            <person name="De Bellis F."/>
            <person name="Dussert S."/>
            <person name="Garsmeur O."/>
            <person name="Gayraud T."/>
            <person name="Guignon V."/>
            <person name="Jahn K."/>
            <person name="Jamilloux V."/>
            <person name="Joet T."/>
            <person name="Labadie K."/>
            <person name="Lan T."/>
            <person name="Leclercq J."/>
            <person name="Lepelley M."/>
            <person name="Leroy T."/>
            <person name="Li L.T."/>
            <person name="Librado P."/>
            <person name="Lopez L."/>
            <person name="Munoz A."/>
            <person name="Noel B."/>
            <person name="Pallavicini A."/>
            <person name="Perrotta G."/>
            <person name="Poncet V."/>
            <person name="Pot D."/>
            <person name="Priyono X."/>
            <person name="Rigoreau M."/>
            <person name="Rouard M."/>
            <person name="Rozas J."/>
            <person name="Tranchant-Dubreuil C."/>
            <person name="VanBuren R."/>
            <person name="Zhang Q."/>
            <person name="Andrade A.C."/>
            <person name="Argout X."/>
            <person name="Bertrand B."/>
            <person name="de Kochko A."/>
            <person name="Graziosi G."/>
            <person name="Henry R.J."/>
            <person name="Jayarama X."/>
            <person name="Ming R."/>
            <person name="Nagai C."/>
            <person name="Rounsley S."/>
            <person name="Sankoff D."/>
            <person name="Giuliano G."/>
            <person name="Albert V.A."/>
            <person name="Wincker P."/>
            <person name="Lashermes P."/>
        </authorList>
    </citation>
    <scope>NUCLEOTIDE SEQUENCE [LARGE SCALE GENOMIC DNA]</scope>
    <source>
        <strain evidence="8">cv. DH200-94</strain>
    </source>
</reference>
<dbReference type="InterPro" id="IPR000528">
    <property type="entry name" value="Plant_nsLTP"/>
</dbReference>
<comment type="function">
    <text evidence="4">Plant non-specific lipid-transfer proteins transfer phospholipids as well as galactolipids across membranes. May play a role in wax or cutin deposition in the cell walls of expanding epidermal cells and certain secretory tissues.</text>
</comment>
<gene>
    <name evidence="7" type="ORF">GSCOC_T00035292001</name>
</gene>
<dbReference type="SMART" id="SM00499">
    <property type="entry name" value="AAI"/>
    <property type="match status" value="1"/>
</dbReference>
<dbReference type="Proteomes" id="UP000295252">
    <property type="component" value="Chromosome II"/>
</dbReference>
<dbReference type="InParanoid" id="A0A068UUH7"/>
<name>A0A068UUH7_COFCA</name>
<dbReference type="PRINTS" id="PR00382">
    <property type="entry name" value="LIPIDTRNSFER"/>
</dbReference>
<evidence type="ECO:0000256" key="1">
    <source>
        <dbReference type="ARBA" id="ARBA00009748"/>
    </source>
</evidence>
<dbReference type="STRING" id="49390.A0A068UUH7"/>
<evidence type="ECO:0000256" key="3">
    <source>
        <dbReference type="ARBA" id="ARBA00023121"/>
    </source>
</evidence>
<dbReference type="InterPro" id="IPR016140">
    <property type="entry name" value="Bifunc_inhib/LTP/seed_store"/>
</dbReference>
<dbReference type="EMBL" id="HG739145">
    <property type="protein sequence ID" value="CDP11962.1"/>
    <property type="molecule type" value="Genomic_DNA"/>
</dbReference>
<dbReference type="Pfam" id="PF00234">
    <property type="entry name" value="Tryp_alpha_amyl"/>
    <property type="match status" value="1"/>
</dbReference>
<feature type="region of interest" description="Disordered" evidence="5">
    <location>
        <begin position="140"/>
        <end position="159"/>
    </location>
</feature>
<dbReference type="PANTHER" id="PTHR33076">
    <property type="entry name" value="NON-SPECIFIC LIPID-TRANSFER PROTEIN 2-RELATED"/>
    <property type="match status" value="1"/>
</dbReference>
<dbReference type="Gramene" id="CDP11962">
    <property type="protein sequence ID" value="CDP11962"/>
    <property type="gene ID" value="GSCOC_T00035292001"/>
</dbReference>
<dbReference type="SUPFAM" id="SSF47699">
    <property type="entry name" value="Bifunctional inhibitor/lipid-transfer protein/seed storage 2S albumin"/>
    <property type="match status" value="1"/>
</dbReference>
<comment type="similarity">
    <text evidence="1 4">Belongs to the plant LTP family.</text>
</comment>